<reference evidence="2" key="1">
    <citation type="journal article" date="2022" name="Nat. Commun.">
        <title>Chromosome evolution and the genetic basis of agronomically important traits in greater yam.</title>
        <authorList>
            <person name="Bredeson J.V."/>
            <person name="Lyons J.B."/>
            <person name="Oniyinde I.O."/>
            <person name="Okereke N.R."/>
            <person name="Kolade O."/>
            <person name="Nnabue I."/>
            <person name="Nwadili C.O."/>
            <person name="Hribova E."/>
            <person name="Parker M."/>
            <person name="Nwogha J."/>
            <person name="Shu S."/>
            <person name="Carlson J."/>
            <person name="Kariba R."/>
            <person name="Muthemba S."/>
            <person name="Knop K."/>
            <person name="Barton G.J."/>
            <person name="Sherwood A.V."/>
            <person name="Lopez-Montes A."/>
            <person name="Asiedu R."/>
            <person name="Jamnadass R."/>
            <person name="Muchugi A."/>
            <person name="Goodstein D."/>
            <person name="Egesi C.N."/>
            <person name="Featherston J."/>
            <person name="Asfaw A."/>
            <person name="Simpson G.G."/>
            <person name="Dolezel J."/>
            <person name="Hendre P.S."/>
            <person name="Van Deynze A."/>
            <person name="Kumar P.L."/>
            <person name="Obidiegwu J.E."/>
            <person name="Bhattacharjee R."/>
            <person name="Rokhsar D.S."/>
        </authorList>
    </citation>
    <scope>NUCLEOTIDE SEQUENCE [LARGE SCALE GENOMIC DNA]</scope>
    <source>
        <strain evidence="2">cv. TDa95/00328</strain>
    </source>
</reference>
<sequence length="56" mass="6297">MVGFMESFSHILSFLKSLLMRSILGREKQEPSKVLVTGTAGKAEEYLEMNLVSLFC</sequence>
<comment type="caution">
    <text evidence="1">The sequence shown here is derived from an EMBL/GenBank/DDBJ whole genome shotgun (WGS) entry which is preliminary data.</text>
</comment>
<proteinExistence type="predicted"/>
<keyword evidence="2" id="KW-1185">Reference proteome</keyword>
<dbReference type="EMBL" id="CM037012">
    <property type="protein sequence ID" value="KAH7690662.1"/>
    <property type="molecule type" value="Genomic_DNA"/>
</dbReference>
<name>A0ACB7WR55_DIOAL</name>
<accession>A0ACB7WR55</accession>
<evidence type="ECO:0000313" key="2">
    <source>
        <dbReference type="Proteomes" id="UP000827976"/>
    </source>
</evidence>
<organism evidence="1 2">
    <name type="scientific">Dioscorea alata</name>
    <name type="common">Purple yam</name>
    <dbReference type="NCBI Taxonomy" id="55571"/>
    <lineage>
        <taxon>Eukaryota</taxon>
        <taxon>Viridiplantae</taxon>
        <taxon>Streptophyta</taxon>
        <taxon>Embryophyta</taxon>
        <taxon>Tracheophyta</taxon>
        <taxon>Spermatophyta</taxon>
        <taxon>Magnoliopsida</taxon>
        <taxon>Liliopsida</taxon>
        <taxon>Dioscoreales</taxon>
        <taxon>Dioscoreaceae</taxon>
        <taxon>Dioscorea</taxon>
    </lineage>
</organism>
<dbReference type="Proteomes" id="UP000827976">
    <property type="component" value="Chromosome 2"/>
</dbReference>
<evidence type="ECO:0000313" key="1">
    <source>
        <dbReference type="EMBL" id="KAH7690662.1"/>
    </source>
</evidence>
<gene>
    <name evidence="1" type="ORF">IHE45_02G063500</name>
</gene>
<protein>
    <submittedName>
        <fullName evidence="1">Uncharacterized protein</fullName>
    </submittedName>
</protein>